<proteinExistence type="inferred from homology"/>
<dbReference type="InterPro" id="IPR029759">
    <property type="entry name" value="GPX_AS"/>
</dbReference>
<evidence type="ECO:0000259" key="6">
    <source>
        <dbReference type="PROSITE" id="PS51352"/>
    </source>
</evidence>
<dbReference type="InterPro" id="IPR036249">
    <property type="entry name" value="Thioredoxin-like_sf"/>
</dbReference>
<dbReference type="GO" id="GO:0004601">
    <property type="term" value="F:peroxidase activity"/>
    <property type="evidence" value="ECO:0007669"/>
    <property type="project" value="UniProtKB-KW"/>
</dbReference>
<dbReference type="FunFam" id="3.40.30.10:FF:000010">
    <property type="entry name" value="Glutathione peroxidase"/>
    <property type="match status" value="1"/>
</dbReference>
<evidence type="ECO:0000256" key="5">
    <source>
        <dbReference type="RuleBase" id="RU000499"/>
    </source>
</evidence>
<dbReference type="EMBL" id="RJVQ01000008">
    <property type="protein sequence ID" value="RQW62037.1"/>
    <property type="molecule type" value="Genomic_DNA"/>
</dbReference>
<dbReference type="CDD" id="cd00340">
    <property type="entry name" value="GSH_Peroxidase"/>
    <property type="match status" value="1"/>
</dbReference>
<keyword evidence="3 5" id="KW-0560">Oxidoreductase</keyword>
<dbReference type="OrthoDB" id="9785502at2"/>
<comment type="similarity">
    <text evidence="1 5">Belongs to the glutathione peroxidase family.</text>
</comment>
<dbReference type="PRINTS" id="PR01011">
    <property type="entry name" value="GLUTPROXDASE"/>
</dbReference>
<dbReference type="InterPro" id="IPR029760">
    <property type="entry name" value="GPX_CS"/>
</dbReference>
<keyword evidence="2 5" id="KW-0575">Peroxidase</keyword>
<dbReference type="PROSITE" id="PS51352">
    <property type="entry name" value="THIOREDOXIN_2"/>
    <property type="match status" value="1"/>
</dbReference>
<dbReference type="PANTHER" id="PTHR11592:SF78">
    <property type="entry name" value="GLUTATHIONE PEROXIDASE"/>
    <property type="match status" value="1"/>
</dbReference>
<protein>
    <recommendedName>
        <fullName evidence="5">Glutathione peroxidase</fullName>
    </recommendedName>
</protein>
<dbReference type="PIRSF" id="PIRSF000303">
    <property type="entry name" value="Glutathion_perox"/>
    <property type="match status" value="1"/>
</dbReference>
<evidence type="ECO:0000313" key="7">
    <source>
        <dbReference type="EMBL" id="RQW62037.1"/>
    </source>
</evidence>
<dbReference type="Proteomes" id="UP000281112">
    <property type="component" value="Unassembled WGS sequence"/>
</dbReference>
<dbReference type="Pfam" id="PF00255">
    <property type="entry name" value="GSHPx"/>
    <property type="match status" value="1"/>
</dbReference>
<evidence type="ECO:0000256" key="1">
    <source>
        <dbReference type="ARBA" id="ARBA00006926"/>
    </source>
</evidence>
<dbReference type="PROSITE" id="PS00460">
    <property type="entry name" value="GLUTATHIONE_PEROXID_1"/>
    <property type="match status" value="1"/>
</dbReference>
<keyword evidence="8" id="KW-1185">Reference proteome</keyword>
<dbReference type="GO" id="GO:0034599">
    <property type="term" value="P:cellular response to oxidative stress"/>
    <property type="evidence" value="ECO:0007669"/>
    <property type="project" value="TreeGrafter"/>
</dbReference>
<evidence type="ECO:0000256" key="4">
    <source>
        <dbReference type="PIRSR" id="PIRSR000303-1"/>
    </source>
</evidence>
<dbReference type="InterPro" id="IPR013766">
    <property type="entry name" value="Thioredoxin_domain"/>
</dbReference>
<dbReference type="AlphaFoldDB" id="A0A3N9TCX8"/>
<sequence>MSAHDFSVKTADGNVISLKDFKNKVLLVVNTASQCGFTPQYENLQKLYLDYKDKGLDILAFPCNQFGHQEPGSEDEIKSFCTTEFGVSFPLMAKVDVRGESAIPLFQYLSEAKPFSGFDKSHPITEKLQSALEKNFPEYLEGNGIKWNFTKFLINKDGEVVGRYEPTADPLTIANDIDSIL</sequence>
<dbReference type="RefSeq" id="WP_124938374.1">
    <property type="nucleotide sequence ID" value="NZ_RJVQ01000008.1"/>
</dbReference>
<evidence type="ECO:0000256" key="2">
    <source>
        <dbReference type="ARBA" id="ARBA00022559"/>
    </source>
</evidence>
<dbReference type="InterPro" id="IPR000889">
    <property type="entry name" value="Glutathione_peroxidase"/>
</dbReference>
<evidence type="ECO:0000313" key="8">
    <source>
        <dbReference type="Proteomes" id="UP000281112"/>
    </source>
</evidence>
<dbReference type="PROSITE" id="PS51355">
    <property type="entry name" value="GLUTATHIONE_PEROXID_3"/>
    <property type="match status" value="1"/>
</dbReference>
<dbReference type="Gene3D" id="3.40.30.10">
    <property type="entry name" value="Glutaredoxin"/>
    <property type="match status" value="1"/>
</dbReference>
<dbReference type="PROSITE" id="PS00763">
    <property type="entry name" value="GLUTATHIONE_PEROXID_2"/>
    <property type="match status" value="1"/>
</dbReference>
<accession>A0A3N9TCX8</accession>
<dbReference type="PANTHER" id="PTHR11592">
    <property type="entry name" value="GLUTATHIONE PEROXIDASE"/>
    <property type="match status" value="1"/>
</dbReference>
<organism evidence="7 8">
    <name type="scientific">Vibrio viridaestus</name>
    <dbReference type="NCBI Taxonomy" id="2487322"/>
    <lineage>
        <taxon>Bacteria</taxon>
        <taxon>Pseudomonadati</taxon>
        <taxon>Pseudomonadota</taxon>
        <taxon>Gammaproteobacteria</taxon>
        <taxon>Vibrionales</taxon>
        <taxon>Vibrionaceae</taxon>
        <taxon>Vibrio</taxon>
    </lineage>
</organism>
<gene>
    <name evidence="7" type="ORF">EES38_16865</name>
</gene>
<comment type="caution">
    <text evidence="7">The sequence shown here is derived from an EMBL/GenBank/DDBJ whole genome shotgun (WGS) entry which is preliminary data.</text>
</comment>
<name>A0A3N9TCX8_9VIBR</name>
<evidence type="ECO:0000256" key="3">
    <source>
        <dbReference type="ARBA" id="ARBA00023002"/>
    </source>
</evidence>
<dbReference type="SUPFAM" id="SSF52833">
    <property type="entry name" value="Thioredoxin-like"/>
    <property type="match status" value="1"/>
</dbReference>
<feature type="active site" evidence="4">
    <location>
        <position position="35"/>
    </location>
</feature>
<reference evidence="7 8" key="1">
    <citation type="submission" date="2018-11" db="EMBL/GenBank/DDBJ databases">
        <title>Vibrio LJC006 sp. nov., isolated from seawater during the bloom of the enteromorpha.</title>
        <authorList>
            <person name="Liang J."/>
        </authorList>
    </citation>
    <scope>NUCLEOTIDE SEQUENCE [LARGE SCALE GENOMIC DNA]</scope>
    <source>
        <strain evidence="7 8">LJC006</strain>
    </source>
</reference>
<feature type="domain" description="Thioredoxin" evidence="6">
    <location>
        <begin position="1"/>
        <end position="181"/>
    </location>
</feature>